<comment type="similarity">
    <text evidence="4">Belongs to the class I-like SAM-binding methyltransferase superfamily. Cation-dependent O-methyltransferase family.</text>
</comment>
<keyword evidence="6" id="KW-1185">Reference proteome</keyword>
<dbReference type="PROSITE" id="PS51682">
    <property type="entry name" value="SAM_OMT_I"/>
    <property type="match status" value="1"/>
</dbReference>
<comment type="caution">
    <text evidence="5">The sequence shown here is derived from an EMBL/GenBank/DDBJ whole genome shotgun (WGS) entry which is preliminary data.</text>
</comment>
<dbReference type="Proteomes" id="UP001168098">
    <property type="component" value="Unassembled WGS sequence"/>
</dbReference>
<keyword evidence="3" id="KW-0949">S-adenosyl-L-methionine</keyword>
<dbReference type="GO" id="GO:0032259">
    <property type="term" value="P:methylation"/>
    <property type="evidence" value="ECO:0007669"/>
    <property type="project" value="UniProtKB-KW"/>
</dbReference>
<proteinExistence type="inferred from homology"/>
<dbReference type="PANTHER" id="PTHR10509:SF82">
    <property type="entry name" value="CAFFEOYL-COA O-METHYLTRANSFERASE-LIKE"/>
    <property type="match status" value="1"/>
</dbReference>
<evidence type="ECO:0000256" key="2">
    <source>
        <dbReference type="ARBA" id="ARBA00022679"/>
    </source>
</evidence>
<gene>
    <name evidence="5" type="ORF">PVL29_014107</name>
</gene>
<keyword evidence="2" id="KW-0808">Transferase</keyword>
<evidence type="ECO:0000313" key="6">
    <source>
        <dbReference type="Proteomes" id="UP001168098"/>
    </source>
</evidence>
<evidence type="ECO:0000256" key="1">
    <source>
        <dbReference type="ARBA" id="ARBA00022603"/>
    </source>
</evidence>
<evidence type="ECO:0008006" key="7">
    <source>
        <dbReference type="Google" id="ProtNLM"/>
    </source>
</evidence>
<dbReference type="InterPro" id="IPR050362">
    <property type="entry name" value="Cation-dep_OMT"/>
</dbReference>
<evidence type="ECO:0000313" key="5">
    <source>
        <dbReference type="EMBL" id="KAJ9688222.1"/>
    </source>
</evidence>
<dbReference type="GO" id="GO:0008757">
    <property type="term" value="F:S-adenosylmethionine-dependent methyltransferase activity"/>
    <property type="evidence" value="ECO:0007669"/>
    <property type="project" value="TreeGrafter"/>
</dbReference>
<dbReference type="InterPro" id="IPR029063">
    <property type="entry name" value="SAM-dependent_MTases_sf"/>
</dbReference>
<reference evidence="5 6" key="1">
    <citation type="journal article" date="2023" name="BMC Biotechnol.">
        <title>Vitis rotundifolia cv Carlos genome sequencing.</title>
        <authorList>
            <person name="Huff M."/>
            <person name="Hulse-Kemp A."/>
            <person name="Scheffler B."/>
            <person name="Youngblood R."/>
            <person name="Simpson S."/>
            <person name="Babiker E."/>
            <person name="Staton M."/>
        </authorList>
    </citation>
    <scope>NUCLEOTIDE SEQUENCE [LARGE SCALE GENOMIC DNA]</scope>
    <source>
        <tissue evidence="5">Leaf</tissue>
    </source>
</reference>
<dbReference type="SUPFAM" id="SSF53335">
    <property type="entry name" value="S-adenosyl-L-methionine-dependent methyltransferases"/>
    <property type="match status" value="1"/>
</dbReference>
<accession>A0AA39DN91</accession>
<sequence length="163" mass="18094">MATTADSGQLLAILLKVANGKKTIEIGVFTGYSLLLTAISIPDDGKVGWITAIDIDRHTHEMGLPVIKKAGVEHKINFIESQALPVLDKLLQDPGNEGCFDFAYVDADKVNSKNYHERLMKLVKIDGVVVCDNVFRRGYLWKVGKNRWENCVLAGPKIKVWSI</sequence>
<name>A0AA39DN91_VITRO</name>
<evidence type="ECO:0000256" key="3">
    <source>
        <dbReference type="ARBA" id="ARBA00022691"/>
    </source>
</evidence>
<dbReference type="PANTHER" id="PTHR10509">
    <property type="entry name" value="O-METHYLTRANSFERASE-RELATED"/>
    <property type="match status" value="1"/>
</dbReference>
<keyword evidence="1" id="KW-0489">Methyltransferase</keyword>
<protein>
    <recommendedName>
        <fullName evidence="7">Caffeoyl-CoA O-methyltransferase</fullName>
    </recommendedName>
</protein>
<dbReference type="AlphaFoldDB" id="A0AA39DN91"/>
<dbReference type="EMBL" id="JARBHA010000011">
    <property type="protein sequence ID" value="KAJ9688222.1"/>
    <property type="molecule type" value="Genomic_DNA"/>
</dbReference>
<dbReference type="Gene3D" id="3.40.50.150">
    <property type="entry name" value="Vaccinia Virus protein VP39"/>
    <property type="match status" value="1"/>
</dbReference>
<dbReference type="InterPro" id="IPR002935">
    <property type="entry name" value="SAM_O-MeTrfase"/>
</dbReference>
<dbReference type="GO" id="GO:0008171">
    <property type="term" value="F:O-methyltransferase activity"/>
    <property type="evidence" value="ECO:0007669"/>
    <property type="project" value="InterPro"/>
</dbReference>
<dbReference type="Pfam" id="PF01596">
    <property type="entry name" value="Methyltransf_3"/>
    <property type="match status" value="1"/>
</dbReference>
<evidence type="ECO:0000256" key="4">
    <source>
        <dbReference type="ARBA" id="ARBA00023453"/>
    </source>
</evidence>
<organism evidence="5 6">
    <name type="scientific">Vitis rotundifolia</name>
    <name type="common">Muscadine grape</name>
    <dbReference type="NCBI Taxonomy" id="103349"/>
    <lineage>
        <taxon>Eukaryota</taxon>
        <taxon>Viridiplantae</taxon>
        <taxon>Streptophyta</taxon>
        <taxon>Embryophyta</taxon>
        <taxon>Tracheophyta</taxon>
        <taxon>Spermatophyta</taxon>
        <taxon>Magnoliopsida</taxon>
        <taxon>eudicotyledons</taxon>
        <taxon>Gunneridae</taxon>
        <taxon>Pentapetalae</taxon>
        <taxon>rosids</taxon>
        <taxon>Vitales</taxon>
        <taxon>Vitaceae</taxon>
        <taxon>Viteae</taxon>
        <taxon>Vitis</taxon>
    </lineage>
</organism>